<proteinExistence type="predicted"/>
<dbReference type="InterPro" id="IPR052203">
    <property type="entry name" value="GHMP_Kinase-Related"/>
</dbReference>
<evidence type="ECO:0000259" key="6">
    <source>
        <dbReference type="Pfam" id="PF07959"/>
    </source>
</evidence>
<feature type="domain" description="GHMP kinase N-terminal" evidence="5">
    <location>
        <begin position="885"/>
        <end position="954"/>
    </location>
</feature>
<organism evidence="7 8">
    <name type="scientific">Bugula neritina</name>
    <name type="common">Brown bryozoan</name>
    <name type="synonym">Sertularia neritina</name>
    <dbReference type="NCBI Taxonomy" id="10212"/>
    <lineage>
        <taxon>Eukaryota</taxon>
        <taxon>Metazoa</taxon>
        <taxon>Spiralia</taxon>
        <taxon>Lophotrochozoa</taxon>
        <taxon>Bryozoa</taxon>
        <taxon>Gymnolaemata</taxon>
        <taxon>Cheilostomatida</taxon>
        <taxon>Flustrina</taxon>
        <taxon>Buguloidea</taxon>
        <taxon>Bugulidae</taxon>
        <taxon>Bugula</taxon>
    </lineage>
</organism>
<dbReference type="PANTHER" id="PTHR32463:SF0">
    <property type="entry name" value="L-FUCOSE KINASE"/>
    <property type="match status" value="1"/>
</dbReference>
<gene>
    <name evidence="7" type="ORF">EB796_014887</name>
</gene>
<protein>
    <submittedName>
        <fullName evidence="7">FUK</fullName>
    </submittedName>
</protein>
<dbReference type="GO" id="GO:0042352">
    <property type="term" value="P:GDP-L-fucose salvage"/>
    <property type="evidence" value="ECO:0007669"/>
    <property type="project" value="TreeGrafter"/>
</dbReference>
<keyword evidence="2" id="KW-0547">Nucleotide-binding</keyword>
<comment type="caution">
    <text evidence="7">The sequence shown here is derived from an EMBL/GenBank/DDBJ whole genome shotgun (WGS) entry which is preliminary data.</text>
</comment>
<keyword evidence="1" id="KW-0808">Transferase</keyword>
<dbReference type="EMBL" id="VXIV02002204">
    <property type="protein sequence ID" value="KAF6026786.1"/>
    <property type="molecule type" value="Genomic_DNA"/>
</dbReference>
<accession>A0A7J7JMY5</accession>
<dbReference type="Pfam" id="PF00288">
    <property type="entry name" value="GHMP_kinases_N"/>
    <property type="match status" value="1"/>
</dbReference>
<dbReference type="InterPro" id="IPR020568">
    <property type="entry name" value="Ribosomal_Su5_D2-typ_SF"/>
</dbReference>
<dbReference type="SUPFAM" id="SSF55060">
    <property type="entry name" value="GHMP Kinase, C-terminal domain"/>
    <property type="match status" value="1"/>
</dbReference>
<dbReference type="InterPro" id="IPR012887">
    <property type="entry name" value="GDP_fucose_pyrophosphorylase"/>
</dbReference>
<evidence type="ECO:0000313" key="8">
    <source>
        <dbReference type="Proteomes" id="UP000593567"/>
    </source>
</evidence>
<dbReference type="GO" id="GO:0005524">
    <property type="term" value="F:ATP binding"/>
    <property type="evidence" value="ECO:0007669"/>
    <property type="project" value="UniProtKB-KW"/>
</dbReference>
<dbReference type="Gene3D" id="3.30.230.120">
    <property type="match status" value="1"/>
</dbReference>
<name>A0A7J7JMY5_BUGNE</name>
<keyword evidence="4" id="KW-0067">ATP-binding</keyword>
<dbReference type="SUPFAM" id="SSF54211">
    <property type="entry name" value="Ribosomal protein S5 domain 2-like"/>
    <property type="match status" value="1"/>
</dbReference>
<evidence type="ECO:0000259" key="5">
    <source>
        <dbReference type="Pfam" id="PF00288"/>
    </source>
</evidence>
<dbReference type="Proteomes" id="UP000593567">
    <property type="component" value="Unassembled WGS sequence"/>
</dbReference>
<dbReference type="PANTHER" id="PTHR32463">
    <property type="entry name" value="L-FUCOSE KINASE"/>
    <property type="match status" value="1"/>
</dbReference>
<evidence type="ECO:0000256" key="1">
    <source>
        <dbReference type="ARBA" id="ARBA00022679"/>
    </source>
</evidence>
<evidence type="ECO:0000256" key="4">
    <source>
        <dbReference type="ARBA" id="ARBA00022840"/>
    </source>
</evidence>
<evidence type="ECO:0000256" key="3">
    <source>
        <dbReference type="ARBA" id="ARBA00022777"/>
    </source>
</evidence>
<dbReference type="AlphaFoldDB" id="A0A7J7JMY5"/>
<feature type="domain" description="GDP-fucose pyrophosphorylase" evidence="6">
    <location>
        <begin position="132"/>
        <end position="558"/>
    </location>
</feature>
<dbReference type="GO" id="GO:0050201">
    <property type="term" value="F:fucokinase activity"/>
    <property type="evidence" value="ECO:0007669"/>
    <property type="project" value="TreeGrafter"/>
</dbReference>
<dbReference type="InterPro" id="IPR036554">
    <property type="entry name" value="GHMP_kinase_C_sf"/>
</dbReference>
<dbReference type="Pfam" id="PF07959">
    <property type="entry name" value="Fucose_pyrophosphorylase"/>
    <property type="match status" value="1"/>
</dbReference>
<dbReference type="InterPro" id="IPR006204">
    <property type="entry name" value="GHMP_kinase_N_dom"/>
</dbReference>
<evidence type="ECO:0000256" key="2">
    <source>
        <dbReference type="ARBA" id="ARBA00022741"/>
    </source>
</evidence>
<evidence type="ECO:0000313" key="7">
    <source>
        <dbReference type="EMBL" id="KAF6026786.1"/>
    </source>
</evidence>
<dbReference type="OrthoDB" id="271303at2759"/>
<reference evidence="7" key="1">
    <citation type="submission" date="2020-06" db="EMBL/GenBank/DDBJ databases">
        <title>Draft genome of Bugula neritina, a colonial animal packing powerful symbionts and potential medicines.</title>
        <authorList>
            <person name="Rayko M."/>
        </authorList>
    </citation>
    <scope>NUCLEOTIDE SEQUENCE [LARGE SCALE GENOMIC DNA]</scope>
    <source>
        <strain evidence="7">Kwan_BN1</strain>
    </source>
</reference>
<keyword evidence="3" id="KW-0418">Kinase</keyword>
<sequence>MFKWWISVVEVVIRHCGYYKLSYNLRVSCIKKERDIALCQVEIRSYCHSFHNIMTGKSWKVIALTCGPTAGCDALQRELKARQSKGLIDKDTLTLVIDDPVKGIGSGGATLNALLVIAENLAAQAGYTVVNSDVLDDAHILILHVGGHYMFNGTGRAFVNIPRSTSDITSSSADDVISFDYGLMTTLDHLILLMTNQVSVCVYVCLCVCLSVCRIVAAGAPPGVWICSTDMILSIPQSFKIDWSAYKETTDVLALSIRGDIVGAQRHGVYVTDDEGYVKDILYRRDTEKLHQFSHPDGTVNVVVGVVYFNKKVVEKLLSFTNVSPLNNCTYVGIDSGAKPLRVSLFFDLIYAMCGKVAAYSAVTVQMPAELYQVKWRLLTSVLSDLRVKTASVEGGQFHYIFNDLPSFQSALGSMTGKEPSENVVKVNSVISADVQLPQSAYISNCLLTCHVRLSTGVTLSGVDTSIYQPGQVLALTSNMVYQHLRVSLNEQTDIVLVPVIFGGSDSFTETFESGTFCNDSWEKFFAKVDCTANNIWSPSCKPEDRTLGNARLYPVMSLGCSGYVYADTLMWMQPGETLRPSLLSRWKSSWRLSLVELMQIVDYEEEFSWRRRLYADLAQAKVKDVIESHGECSLIPLYKSISCEQTEHCVSLLETLDTVAMESDSPGIAGRALANIADVLGCMAGLEGGLRSGPSANAVWKQAYDLLERGDVKEGVAQLAAIRTRWLTGGYYLIRAARHYEGAAQILIRRAVASANQFIVLEPKGELPAIGRWIIGESPARADIAGGWSDTPPISYEHGGAVTNCALLVDGKKPIGCKVRRIEQPHLVIVMNSGSDSTKIVISDVDQLRDYYQPQSPGALLKTAFICSKIVNLDCELNLEQQLVKSFGGGFELHTWSNLPHGSGLGTSSILAGVVMGVLWTASATNFTVSSLIHCVLHVEQMMTTGGGWQDQVGGLVPGVKIGFSKAELPLYVDYRPVELPKDFIRQFDERLLLIYTGKTRLARNLLQNVVRNWYARDPHIVQTTNNLVRIAYECEQAFKNCDLLTVGKLGQSTGS</sequence>
<keyword evidence="8" id="KW-1185">Reference proteome</keyword>